<evidence type="ECO:0000256" key="4">
    <source>
        <dbReference type="ARBA" id="ARBA00023027"/>
    </source>
</evidence>
<dbReference type="FunFam" id="3.40.605.10:FF:000006">
    <property type="entry name" value="1-pyrroline-5-carboxylate dehydrogenase"/>
    <property type="match status" value="1"/>
</dbReference>
<evidence type="ECO:0000313" key="13">
    <source>
        <dbReference type="Proteomes" id="UP000276215"/>
    </source>
</evidence>
<evidence type="ECO:0000256" key="2">
    <source>
        <dbReference type="ARBA" id="ARBA00009986"/>
    </source>
</evidence>
<dbReference type="UniPathway" id="UPA00261">
    <property type="reaction ID" value="UER00374"/>
</dbReference>
<dbReference type="InterPro" id="IPR016160">
    <property type="entry name" value="Ald_DH_CS_CYS"/>
</dbReference>
<dbReference type="PANTHER" id="PTHR42862">
    <property type="entry name" value="DELTA-1-PYRROLINE-5-CARBOXYLATE DEHYDROGENASE 1, ISOFORM A-RELATED"/>
    <property type="match status" value="1"/>
</dbReference>
<evidence type="ECO:0000259" key="11">
    <source>
        <dbReference type="Pfam" id="PF00171"/>
    </source>
</evidence>
<accession>A0A3N4JFE8</accession>
<dbReference type="InterPro" id="IPR029510">
    <property type="entry name" value="Ald_DH_CS_GLU"/>
</dbReference>
<keyword evidence="4 9" id="KW-0520">NAD</keyword>
<evidence type="ECO:0000256" key="10">
    <source>
        <dbReference type="RuleBase" id="RU366030"/>
    </source>
</evidence>
<dbReference type="PROSITE" id="PS00070">
    <property type="entry name" value="ALDEHYDE_DEHYDR_CYS"/>
    <property type="match status" value="1"/>
</dbReference>
<dbReference type="GO" id="GO:0003842">
    <property type="term" value="F:L-glutamate gamma-semialdehyde dehydrogenase activity"/>
    <property type="evidence" value="ECO:0007669"/>
    <property type="project" value="UniProtKB-UniRule"/>
</dbReference>
<proteinExistence type="inferred from homology"/>
<dbReference type="NCBIfam" id="TIGR01236">
    <property type="entry name" value="D1pyr5carbox1"/>
    <property type="match status" value="1"/>
</dbReference>
<feature type="domain" description="Aldehyde dehydrogenase" evidence="11">
    <location>
        <begin position="89"/>
        <end position="559"/>
    </location>
</feature>
<dbReference type="CDD" id="cd07123">
    <property type="entry name" value="ALDH_F4-17_P5CDH"/>
    <property type="match status" value="1"/>
</dbReference>
<evidence type="ECO:0000256" key="3">
    <source>
        <dbReference type="ARBA" id="ARBA00023002"/>
    </source>
</evidence>
<comment type="pathway">
    <text evidence="1 9">Amino-acid degradation; L-proline degradation into L-glutamate; L-glutamate from L-proline: step 2/2.</text>
</comment>
<evidence type="ECO:0000256" key="8">
    <source>
        <dbReference type="RuleBase" id="RU003345"/>
    </source>
</evidence>
<protein>
    <recommendedName>
        <fullName evidence="9 10">Multifunctional fusion protein</fullName>
    </recommendedName>
    <domain>
        <recommendedName>
            <fullName evidence="10">Delta-1-pyrroline-5-carboxylate dehydrogenase</fullName>
            <shortName evidence="10">P5C dehydrogenase</shortName>
        </recommendedName>
        <alternativeName>
            <fullName evidence="9">L-glutamate gamma-semialdehyde dehydrogenase</fullName>
        </alternativeName>
    </domain>
    <domain>
        <recommendedName>
            <fullName evidence="9">L-glutamate gamma-semialdehyde dehydrogenase</fullName>
            <ecNumber evidence="9">1.2.1.88</ecNumber>
        </recommendedName>
    </domain>
</protein>
<dbReference type="PANTHER" id="PTHR42862:SF1">
    <property type="entry name" value="DELTA-1-PYRROLINE-5-CARBOXYLATE DEHYDROGENASE 2, ISOFORM A-RELATED"/>
    <property type="match status" value="1"/>
</dbReference>
<evidence type="ECO:0000256" key="9">
    <source>
        <dbReference type="RuleBase" id="RU366016"/>
    </source>
</evidence>
<dbReference type="OrthoDB" id="5322683at2759"/>
<dbReference type="AlphaFoldDB" id="A0A3N4JFE8"/>
<dbReference type="InterPro" id="IPR016161">
    <property type="entry name" value="Ald_DH/histidinol_DH"/>
</dbReference>
<dbReference type="PROSITE" id="PS00687">
    <property type="entry name" value="ALDEHYDE_DEHYDR_GLU"/>
    <property type="match status" value="1"/>
</dbReference>
<feature type="active site" evidence="7">
    <location>
        <position position="329"/>
    </location>
</feature>
<dbReference type="InterPro" id="IPR016162">
    <property type="entry name" value="Ald_DH_N"/>
</dbReference>
<dbReference type="InterPro" id="IPR016163">
    <property type="entry name" value="Ald_DH_C"/>
</dbReference>
<comment type="catalytic activity">
    <reaction evidence="6 9">
        <text>L-glutamate 5-semialdehyde + NAD(+) + H2O = L-glutamate + NADH + 2 H(+)</text>
        <dbReference type="Rhea" id="RHEA:30235"/>
        <dbReference type="ChEBI" id="CHEBI:15377"/>
        <dbReference type="ChEBI" id="CHEBI:15378"/>
        <dbReference type="ChEBI" id="CHEBI:29985"/>
        <dbReference type="ChEBI" id="CHEBI:57540"/>
        <dbReference type="ChEBI" id="CHEBI:57945"/>
        <dbReference type="ChEBI" id="CHEBI:58066"/>
        <dbReference type="EC" id="1.2.1.88"/>
    </reaction>
</comment>
<reference evidence="12 13" key="1">
    <citation type="journal article" date="2018" name="Nat. Ecol. Evol.">
        <title>Pezizomycetes genomes reveal the molecular basis of ectomycorrhizal truffle lifestyle.</title>
        <authorList>
            <person name="Murat C."/>
            <person name="Payen T."/>
            <person name="Noel B."/>
            <person name="Kuo A."/>
            <person name="Morin E."/>
            <person name="Chen J."/>
            <person name="Kohler A."/>
            <person name="Krizsan K."/>
            <person name="Balestrini R."/>
            <person name="Da Silva C."/>
            <person name="Montanini B."/>
            <person name="Hainaut M."/>
            <person name="Levati E."/>
            <person name="Barry K.W."/>
            <person name="Belfiori B."/>
            <person name="Cichocki N."/>
            <person name="Clum A."/>
            <person name="Dockter R.B."/>
            <person name="Fauchery L."/>
            <person name="Guy J."/>
            <person name="Iotti M."/>
            <person name="Le Tacon F."/>
            <person name="Lindquist E.A."/>
            <person name="Lipzen A."/>
            <person name="Malagnac F."/>
            <person name="Mello A."/>
            <person name="Molinier V."/>
            <person name="Miyauchi S."/>
            <person name="Poulain J."/>
            <person name="Riccioni C."/>
            <person name="Rubini A."/>
            <person name="Sitrit Y."/>
            <person name="Splivallo R."/>
            <person name="Traeger S."/>
            <person name="Wang M."/>
            <person name="Zifcakova L."/>
            <person name="Wipf D."/>
            <person name="Zambonelli A."/>
            <person name="Paolocci F."/>
            <person name="Nowrousian M."/>
            <person name="Ottonello S."/>
            <person name="Baldrian P."/>
            <person name="Spatafora J.W."/>
            <person name="Henrissat B."/>
            <person name="Nagy L.G."/>
            <person name="Aury J.M."/>
            <person name="Wincker P."/>
            <person name="Grigoriev I.V."/>
            <person name="Bonfante P."/>
            <person name="Martin F.M."/>
        </authorList>
    </citation>
    <scope>NUCLEOTIDE SEQUENCE [LARGE SCALE GENOMIC DNA]</scope>
    <source>
        <strain evidence="12 13">120613-1</strain>
    </source>
</reference>
<dbReference type="STRING" id="1336337.A0A3N4JFE8"/>
<keyword evidence="13" id="KW-1185">Reference proteome</keyword>
<gene>
    <name evidence="12" type="ORF">L873DRAFT_1921668</name>
</gene>
<evidence type="ECO:0000256" key="1">
    <source>
        <dbReference type="ARBA" id="ARBA00004786"/>
    </source>
</evidence>
<dbReference type="InterPro" id="IPR015590">
    <property type="entry name" value="Aldehyde_DH_dom"/>
</dbReference>
<dbReference type="Pfam" id="PF00171">
    <property type="entry name" value="Aldedh"/>
    <property type="match status" value="1"/>
</dbReference>
<dbReference type="FunFam" id="3.40.309.10:FF:000005">
    <property type="entry name" value="1-pyrroline-5-carboxylate dehydrogenase 1"/>
    <property type="match status" value="1"/>
</dbReference>
<dbReference type="InterPro" id="IPR005931">
    <property type="entry name" value="P5CDH/ALDH4A1"/>
</dbReference>
<sequence length="580" mass="63194">MFLASSTIKRSIRTTTIRLPSIQKANMSFKIPAIDNEPNVYMLSFHFLKHYAAASSERKALTEAIQALRSKAPIAVPLRINAESITTQSTVPQFIPSSHATTLASSSQASKEQVAAAISSALTAKPAWESAPFADRAAVFLKAAELIAGKYRPDIMAATILGQGKNAWQAEIDASTELVDFLRFNVLYAEELYKQQPAKNAPGVWNRVEYRPLEGFIYAISPFNFTAIGGNLPIVPALLGNVVIWKPSPAAIYSNYLIYQILLESGLPENVIQFVPGDAESVTDAVLSHKEFAALHYTGSTAVFRALYGKISQGVVEARFRSYPRIVGETGGKNFHLVHSSADIRNAVVQTIRGAFEYQGQKCSACSRLYIPKSISEDFLAQLKEETSKLKVGAPDESFENFIGPVIHRGSFDKLKGVIDSAKVDSSLDLLVGGTYDDSKGFFIYPTIYVANSPDHKLFNDEMFGPILTVYVYPDEDFEGVMKTVDESGGGYALTGSVFAKDRMAIRKAEDALRNSAGNFYINAKCTGAVVGQQPFGGARASGTNDKAGSMNILTRFVSARSIKEEFTPIDKVLYPSNDA</sequence>
<dbReference type="EMBL" id="ML120409">
    <property type="protein sequence ID" value="RPA96989.1"/>
    <property type="molecule type" value="Genomic_DNA"/>
</dbReference>
<name>A0A3N4JFE8_9PEZI</name>
<evidence type="ECO:0000256" key="7">
    <source>
        <dbReference type="PROSITE-ProRule" id="PRU10007"/>
    </source>
</evidence>
<evidence type="ECO:0000313" key="12">
    <source>
        <dbReference type="EMBL" id="RPA96989.1"/>
    </source>
</evidence>
<dbReference type="Gene3D" id="3.40.309.10">
    <property type="entry name" value="Aldehyde Dehydrogenase, Chain A, domain 2"/>
    <property type="match status" value="1"/>
</dbReference>
<dbReference type="GO" id="GO:0005759">
    <property type="term" value="C:mitochondrial matrix"/>
    <property type="evidence" value="ECO:0007669"/>
    <property type="project" value="TreeGrafter"/>
</dbReference>
<dbReference type="Gene3D" id="3.40.605.10">
    <property type="entry name" value="Aldehyde Dehydrogenase, Chain A, domain 1"/>
    <property type="match status" value="1"/>
</dbReference>
<comment type="similarity">
    <text evidence="2 8">Belongs to the aldehyde dehydrogenase family.</text>
</comment>
<organism evidence="12 13">
    <name type="scientific">Choiromyces venosus 120613-1</name>
    <dbReference type="NCBI Taxonomy" id="1336337"/>
    <lineage>
        <taxon>Eukaryota</taxon>
        <taxon>Fungi</taxon>
        <taxon>Dikarya</taxon>
        <taxon>Ascomycota</taxon>
        <taxon>Pezizomycotina</taxon>
        <taxon>Pezizomycetes</taxon>
        <taxon>Pezizales</taxon>
        <taxon>Tuberaceae</taxon>
        <taxon>Choiromyces</taxon>
    </lineage>
</organism>
<dbReference type="EC" id="1.2.1.88" evidence="9"/>
<evidence type="ECO:0000256" key="6">
    <source>
        <dbReference type="ARBA" id="ARBA00048142"/>
    </source>
</evidence>
<dbReference type="InterPro" id="IPR050485">
    <property type="entry name" value="Proline_metab_enzyme"/>
</dbReference>
<dbReference type="Proteomes" id="UP000276215">
    <property type="component" value="Unassembled WGS sequence"/>
</dbReference>
<keyword evidence="3 8" id="KW-0560">Oxidoreductase</keyword>
<evidence type="ECO:0000256" key="5">
    <source>
        <dbReference type="ARBA" id="ARBA00023062"/>
    </source>
</evidence>
<dbReference type="SUPFAM" id="SSF53720">
    <property type="entry name" value="ALDH-like"/>
    <property type="match status" value="1"/>
</dbReference>
<dbReference type="GO" id="GO:0010133">
    <property type="term" value="P:L-proline catabolic process to L-glutamate"/>
    <property type="evidence" value="ECO:0007669"/>
    <property type="project" value="UniProtKB-UniRule"/>
</dbReference>
<keyword evidence="5 9" id="KW-0642">Proline metabolism</keyword>